<dbReference type="AlphaFoldDB" id="A0A170PSY2"/>
<dbReference type="EMBL" id="CZQD01000007">
    <property type="protein sequence ID" value="CUS55686.1"/>
    <property type="molecule type" value="Genomic_DNA"/>
</dbReference>
<organism evidence="1">
    <name type="scientific">hydrothermal vent metagenome</name>
    <dbReference type="NCBI Taxonomy" id="652676"/>
    <lineage>
        <taxon>unclassified sequences</taxon>
        <taxon>metagenomes</taxon>
        <taxon>ecological metagenomes</taxon>
    </lineage>
</organism>
<protein>
    <submittedName>
        <fullName evidence="1">Uncharacterized protein</fullName>
    </submittedName>
</protein>
<proteinExistence type="predicted"/>
<accession>A0A170PSY2</accession>
<dbReference type="InterPro" id="IPR017853">
    <property type="entry name" value="GH"/>
</dbReference>
<sequence length="39" mass="4408">MPRTINGRVPDIWQYTMSGRVPGIDGRVDMNRVPDRPPG</sequence>
<dbReference type="Gene3D" id="3.20.20.80">
    <property type="entry name" value="Glycosidases"/>
    <property type="match status" value="1"/>
</dbReference>
<name>A0A170PSY2_9ZZZZ</name>
<gene>
    <name evidence="1" type="ORF">MGWOODY_Hyp1803</name>
</gene>
<reference evidence="1" key="1">
    <citation type="submission" date="2015-10" db="EMBL/GenBank/DDBJ databases">
        <authorList>
            <person name="Gilbert D.G."/>
        </authorList>
    </citation>
    <scope>NUCLEOTIDE SEQUENCE</scope>
</reference>
<evidence type="ECO:0000313" key="1">
    <source>
        <dbReference type="EMBL" id="CUS55686.1"/>
    </source>
</evidence>
<dbReference type="SUPFAM" id="SSF51445">
    <property type="entry name" value="(Trans)glycosidases"/>
    <property type="match status" value="1"/>
</dbReference>